<comment type="caution">
    <text evidence="2">The sequence shown here is derived from an EMBL/GenBank/DDBJ whole genome shotgun (WGS) entry which is preliminary data.</text>
</comment>
<protein>
    <submittedName>
        <fullName evidence="2">Uncharacterized protein</fullName>
    </submittedName>
</protein>
<feature type="compositionally biased region" description="Basic and acidic residues" evidence="1">
    <location>
        <begin position="185"/>
        <end position="194"/>
    </location>
</feature>
<feature type="region of interest" description="Disordered" evidence="1">
    <location>
        <begin position="185"/>
        <end position="213"/>
    </location>
</feature>
<evidence type="ECO:0000313" key="2">
    <source>
        <dbReference type="EMBL" id="KAG5571825.1"/>
    </source>
</evidence>
<dbReference type="OrthoDB" id="1327533at2759"/>
<dbReference type="Proteomes" id="UP000824120">
    <property type="component" value="Chromosome 12"/>
</dbReference>
<reference evidence="2 3" key="1">
    <citation type="submission" date="2020-09" db="EMBL/GenBank/DDBJ databases">
        <title>De no assembly of potato wild relative species, Solanum commersonii.</title>
        <authorList>
            <person name="Cho K."/>
        </authorList>
    </citation>
    <scope>NUCLEOTIDE SEQUENCE [LARGE SCALE GENOMIC DNA]</scope>
    <source>
        <strain evidence="2">LZ3.2</strain>
        <tissue evidence="2">Leaf</tissue>
    </source>
</reference>
<keyword evidence="3" id="KW-1185">Reference proteome</keyword>
<dbReference type="EMBL" id="JACXVP010000012">
    <property type="protein sequence ID" value="KAG5571825.1"/>
    <property type="molecule type" value="Genomic_DNA"/>
</dbReference>
<feature type="compositionally biased region" description="Basic residues" evidence="1">
    <location>
        <begin position="202"/>
        <end position="213"/>
    </location>
</feature>
<dbReference type="PANTHER" id="PTHR33233:SF17">
    <property type="entry name" value="DUF4283 DOMAIN-CONTAINING PROTEIN"/>
    <property type="match status" value="1"/>
</dbReference>
<organism evidence="2 3">
    <name type="scientific">Solanum commersonii</name>
    <name type="common">Commerson's wild potato</name>
    <name type="synonym">Commerson's nightshade</name>
    <dbReference type="NCBI Taxonomy" id="4109"/>
    <lineage>
        <taxon>Eukaryota</taxon>
        <taxon>Viridiplantae</taxon>
        <taxon>Streptophyta</taxon>
        <taxon>Embryophyta</taxon>
        <taxon>Tracheophyta</taxon>
        <taxon>Spermatophyta</taxon>
        <taxon>Magnoliopsida</taxon>
        <taxon>eudicotyledons</taxon>
        <taxon>Gunneridae</taxon>
        <taxon>Pentapetalae</taxon>
        <taxon>asterids</taxon>
        <taxon>lamiids</taxon>
        <taxon>Solanales</taxon>
        <taxon>Solanaceae</taxon>
        <taxon>Solanoideae</taxon>
        <taxon>Solaneae</taxon>
        <taxon>Solanum</taxon>
    </lineage>
</organism>
<dbReference type="AlphaFoldDB" id="A0A9J5W8F8"/>
<accession>A0A9J5W8F8</accession>
<evidence type="ECO:0000313" key="3">
    <source>
        <dbReference type="Proteomes" id="UP000824120"/>
    </source>
</evidence>
<evidence type="ECO:0000256" key="1">
    <source>
        <dbReference type="SAM" id="MobiDB-lite"/>
    </source>
</evidence>
<name>A0A9J5W8F8_SOLCO</name>
<proteinExistence type="predicted"/>
<sequence length="213" mass="24744">MAIYRIKLKKINAQRPQQGFRRRPLQLAQQPHHNQEGVGHASLAYNEQLNLLLPFLMQKFARRLQFSEEDSSGQLTMLEKPAYEGNREVKQGKVLSYIPPSSNEGKIYVSIELEDLIEQVDYWKSTLIGVLVETDVSQPLLDSIEMVTPTRSFQKAVEYDCRPKFCTKCMKLGHCTEAYWSTVEGKKAEEKQEEPQFQEVNKKKRRNKRQKAP</sequence>
<dbReference type="PANTHER" id="PTHR33233">
    <property type="entry name" value="ENDONUCLEASE/EXONUCLEASE/PHOSPHATASE"/>
    <property type="match status" value="1"/>
</dbReference>
<gene>
    <name evidence="2" type="ORF">H5410_061591</name>
</gene>